<proteinExistence type="predicted"/>
<feature type="compositionally biased region" description="Polar residues" evidence="1">
    <location>
        <begin position="166"/>
        <end position="179"/>
    </location>
</feature>
<evidence type="ECO:0000313" key="2">
    <source>
        <dbReference type="EMBL" id="ENN79495.1"/>
    </source>
</evidence>
<evidence type="ECO:0000313" key="3">
    <source>
        <dbReference type="EMBL" id="ENN82658.1"/>
    </source>
</evidence>
<dbReference type="EMBL" id="KB738327">
    <property type="protein sequence ID" value="ENN82658.1"/>
    <property type="molecule type" value="Genomic_DNA"/>
</dbReference>
<organism evidence="3">
    <name type="scientific">Dendroctonus ponderosae</name>
    <name type="common">Mountain pine beetle</name>
    <dbReference type="NCBI Taxonomy" id="77166"/>
    <lineage>
        <taxon>Eukaryota</taxon>
        <taxon>Metazoa</taxon>
        <taxon>Ecdysozoa</taxon>
        <taxon>Arthropoda</taxon>
        <taxon>Hexapoda</taxon>
        <taxon>Insecta</taxon>
        <taxon>Pterygota</taxon>
        <taxon>Neoptera</taxon>
        <taxon>Endopterygota</taxon>
        <taxon>Coleoptera</taxon>
        <taxon>Polyphaga</taxon>
        <taxon>Cucujiformia</taxon>
        <taxon>Curculionidae</taxon>
        <taxon>Scolytinae</taxon>
        <taxon>Dendroctonus</taxon>
    </lineage>
</organism>
<gene>
    <name evidence="3" type="ORF">YQE_00971</name>
    <name evidence="2" type="ORF">YQE_04057</name>
</gene>
<dbReference type="HOGENOM" id="CLU_014284_1_0_1"/>
<feature type="compositionally biased region" description="Basic residues" evidence="1">
    <location>
        <begin position="77"/>
        <end position="86"/>
    </location>
</feature>
<feature type="region of interest" description="Disordered" evidence="1">
    <location>
        <begin position="148"/>
        <end position="179"/>
    </location>
</feature>
<dbReference type="OrthoDB" id="6348149at2759"/>
<sequence length="179" mass="20134">MRGYEFFPRETLQQQITNAQGSSTGAFLQASGEKIYPAPPLDITGGTSSSDFLLTPDLPGSSIANVPPEGTSSSSTRSKKRKSRKSIQREKLEQTFKEKGFLIQTQQLESAEGATYCKFRQLRKFTRYLFRSWKDYLPGNVRELSESEQRELQQAERGELPLENIDNVSVKSGELNTNS</sequence>
<feature type="region of interest" description="Disordered" evidence="1">
    <location>
        <begin position="38"/>
        <end position="92"/>
    </location>
</feature>
<feature type="compositionally biased region" description="Basic and acidic residues" evidence="1">
    <location>
        <begin position="148"/>
        <end position="160"/>
    </location>
</feature>
<dbReference type="AlphaFoldDB" id="N6TX88"/>
<name>N6TX88_DENPD</name>
<accession>N6TX88</accession>
<dbReference type="EMBL" id="KB740688">
    <property type="protein sequence ID" value="ENN79495.1"/>
    <property type="molecule type" value="Genomic_DNA"/>
</dbReference>
<evidence type="ECO:0000256" key="1">
    <source>
        <dbReference type="SAM" id="MobiDB-lite"/>
    </source>
</evidence>
<reference evidence="3" key="1">
    <citation type="journal article" date="2013" name="Genome Biol.">
        <title>Draft genome of the mountain pine beetle, Dendroctonus ponderosae Hopkins, a major forest pest.</title>
        <authorList>
            <person name="Keeling C.I."/>
            <person name="Yuen M.M."/>
            <person name="Liao N.Y."/>
            <person name="Docking T.R."/>
            <person name="Chan S.K."/>
            <person name="Taylor G.A."/>
            <person name="Palmquist D.L."/>
            <person name="Jackman S.D."/>
            <person name="Nguyen A."/>
            <person name="Li M."/>
            <person name="Henderson H."/>
            <person name="Janes J.K."/>
            <person name="Zhao Y."/>
            <person name="Pandoh P."/>
            <person name="Moore R."/>
            <person name="Sperling F.A."/>
            <person name="Huber D.P."/>
            <person name="Birol I."/>
            <person name="Jones S.J."/>
            <person name="Bohlmann J."/>
        </authorList>
    </citation>
    <scope>NUCLEOTIDE SEQUENCE</scope>
</reference>
<protein>
    <submittedName>
        <fullName evidence="3">Uncharacterized protein</fullName>
    </submittedName>
</protein>
<feature type="non-terminal residue" evidence="3">
    <location>
        <position position="1"/>
    </location>
</feature>